<evidence type="ECO:0000259" key="10">
    <source>
        <dbReference type="PROSITE" id="PS51384"/>
    </source>
</evidence>
<dbReference type="InterPro" id="IPR017938">
    <property type="entry name" value="Riboflavin_synthase-like_b-brl"/>
</dbReference>
<reference evidence="11 12" key="1">
    <citation type="submission" date="2019-03" db="EMBL/GenBank/DDBJ databases">
        <authorList>
            <person name="Kim M.K.M."/>
        </authorList>
    </citation>
    <scope>NUCLEOTIDE SEQUENCE [LARGE SCALE GENOMIC DNA]</scope>
    <source>
        <strain evidence="11 12">17J68-12</strain>
    </source>
</reference>
<sequence>MPALLPLTITDIREEAPGFRTITFAERLPYAAGQFLTFEARLGGQTVRRSYSLLSSPAFDEPLTIGVRRIANGIFSRHLFENIHPGDQLWTAGATGRFQLPPDDAPPATLFFFAAGTGITPVLSLLRTALATRPRWRALLVYSSHDRSDALFLPLLQQLAADHPRAFTLHLLFSTDPNLRRARLNRPLLLELLQAAGARTAADWFYTCGPENYMRLCTFVLRTEGVPANRLRREDFLPAPAPPPPAHPGLQPRAVTVETREGSAVVTVVPPETILKAALRAGLSLPWSCAAGRCGACTARCASGHVWMARNEVLTDADLEKGLVLTCTAFPLDDGVRILTY</sequence>
<dbReference type="InterPro" id="IPR050415">
    <property type="entry name" value="MRET"/>
</dbReference>
<dbReference type="GO" id="GO:0051537">
    <property type="term" value="F:2 iron, 2 sulfur cluster binding"/>
    <property type="evidence" value="ECO:0007669"/>
    <property type="project" value="UniProtKB-KW"/>
</dbReference>
<dbReference type="PANTHER" id="PTHR47354:SF8">
    <property type="entry name" value="1,2-PHENYLACETYL-COA EPOXIDASE, SUBUNIT E"/>
    <property type="match status" value="1"/>
</dbReference>
<dbReference type="InterPro" id="IPR008333">
    <property type="entry name" value="Cbr1-like_FAD-bd_dom"/>
</dbReference>
<dbReference type="PROSITE" id="PS51384">
    <property type="entry name" value="FAD_FR"/>
    <property type="match status" value="1"/>
</dbReference>
<dbReference type="SUPFAM" id="SSF52343">
    <property type="entry name" value="Ferredoxin reductase-like, C-terminal NADP-linked domain"/>
    <property type="match status" value="1"/>
</dbReference>
<dbReference type="Pfam" id="PF00175">
    <property type="entry name" value="NAD_binding_1"/>
    <property type="match status" value="1"/>
</dbReference>
<dbReference type="PROSITE" id="PS00197">
    <property type="entry name" value="2FE2S_FER_1"/>
    <property type="match status" value="1"/>
</dbReference>
<comment type="cofactor">
    <cofactor evidence="1">
        <name>FAD</name>
        <dbReference type="ChEBI" id="CHEBI:57692"/>
    </cofactor>
</comment>
<dbReference type="InterPro" id="IPR012675">
    <property type="entry name" value="Beta-grasp_dom_sf"/>
</dbReference>
<evidence type="ECO:0000256" key="1">
    <source>
        <dbReference type="ARBA" id="ARBA00001974"/>
    </source>
</evidence>
<dbReference type="PRINTS" id="PR00406">
    <property type="entry name" value="CYTB5RDTASE"/>
</dbReference>
<organism evidence="11 12">
    <name type="scientific">Flaviaesturariibacter flavus</name>
    <dbReference type="NCBI Taxonomy" id="2502780"/>
    <lineage>
        <taxon>Bacteria</taxon>
        <taxon>Pseudomonadati</taxon>
        <taxon>Bacteroidota</taxon>
        <taxon>Chitinophagia</taxon>
        <taxon>Chitinophagales</taxon>
        <taxon>Chitinophagaceae</taxon>
        <taxon>Flaviaestuariibacter</taxon>
    </lineage>
</organism>
<dbReference type="Gene3D" id="3.40.50.80">
    <property type="entry name" value="Nucleotide-binding domain of ferredoxin-NADP reductase (FNR) module"/>
    <property type="match status" value="1"/>
</dbReference>
<feature type="domain" description="2Fe-2S ferredoxin-type" evidence="9">
    <location>
        <begin position="253"/>
        <end position="341"/>
    </location>
</feature>
<evidence type="ECO:0000313" key="11">
    <source>
        <dbReference type="EMBL" id="TCJ13296.1"/>
    </source>
</evidence>
<proteinExistence type="predicted"/>
<dbReference type="PANTHER" id="PTHR47354">
    <property type="entry name" value="NADH OXIDOREDUCTASE HCR"/>
    <property type="match status" value="1"/>
</dbReference>
<dbReference type="InterPro" id="IPR017927">
    <property type="entry name" value="FAD-bd_FR_type"/>
</dbReference>
<evidence type="ECO:0000256" key="6">
    <source>
        <dbReference type="ARBA" id="ARBA00023002"/>
    </source>
</evidence>
<dbReference type="InterPro" id="IPR001041">
    <property type="entry name" value="2Fe-2S_ferredoxin-type"/>
</dbReference>
<dbReference type="Proteomes" id="UP000295334">
    <property type="component" value="Unassembled WGS sequence"/>
</dbReference>
<comment type="caution">
    <text evidence="11">The sequence shown here is derived from an EMBL/GenBank/DDBJ whole genome shotgun (WGS) entry which is preliminary data.</text>
</comment>
<keyword evidence="6" id="KW-0560">Oxidoreductase</keyword>
<evidence type="ECO:0000259" key="9">
    <source>
        <dbReference type="PROSITE" id="PS51085"/>
    </source>
</evidence>
<gene>
    <name evidence="11" type="ORF">EPD60_12960</name>
</gene>
<dbReference type="InterPro" id="IPR001433">
    <property type="entry name" value="OxRdtase_FAD/NAD-bd"/>
</dbReference>
<dbReference type="InterPro" id="IPR039261">
    <property type="entry name" value="FNR_nucleotide-bd"/>
</dbReference>
<dbReference type="CDD" id="cd00207">
    <property type="entry name" value="fer2"/>
    <property type="match status" value="1"/>
</dbReference>
<evidence type="ECO:0000313" key="12">
    <source>
        <dbReference type="Proteomes" id="UP000295334"/>
    </source>
</evidence>
<keyword evidence="5" id="KW-0274">FAD</keyword>
<keyword evidence="8" id="KW-0411">Iron-sulfur</keyword>
<keyword evidence="7" id="KW-0408">Iron</keyword>
<dbReference type="OrthoDB" id="9789468at2"/>
<dbReference type="SUPFAM" id="SSF63380">
    <property type="entry name" value="Riboflavin synthase domain-like"/>
    <property type="match status" value="1"/>
</dbReference>
<keyword evidence="2" id="KW-0285">Flavoprotein</keyword>
<evidence type="ECO:0000256" key="8">
    <source>
        <dbReference type="ARBA" id="ARBA00023014"/>
    </source>
</evidence>
<dbReference type="GO" id="GO:0050660">
    <property type="term" value="F:flavin adenine dinucleotide binding"/>
    <property type="evidence" value="ECO:0007669"/>
    <property type="project" value="TreeGrafter"/>
</dbReference>
<dbReference type="InterPro" id="IPR036010">
    <property type="entry name" value="2Fe-2S_ferredoxin-like_sf"/>
</dbReference>
<keyword evidence="12" id="KW-1185">Reference proteome</keyword>
<dbReference type="Pfam" id="PF00970">
    <property type="entry name" value="FAD_binding_6"/>
    <property type="match status" value="1"/>
</dbReference>
<keyword evidence="4" id="KW-0479">Metal-binding</keyword>
<evidence type="ECO:0000256" key="3">
    <source>
        <dbReference type="ARBA" id="ARBA00022714"/>
    </source>
</evidence>
<dbReference type="InterPro" id="IPR006058">
    <property type="entry name" value="2Fe2S_fd_BS"/>
</dbReference>
<feature type="domain" description="FAD-binding FR-type" evidence="10">
    <location>
        <begin position="2"/>
        <end position="101"/>
    </location>
</feature>
<evidence type="ECO:0000256" key="4">
    <source>
        <dbReference type="ARBA" id="ARBA00022723"/>
    </source>
</evidence>
<dbReference type="PROSITE" id="PS51085">
    <property type="entry name" value="2FE2S_FER_2"/>
    <property type="match status" value="1"/>
</dbReference>
<dbReference type="Pfam" id="PF00111">
    <property type="entry name" value="Fer2"/>
    <property type="match status" value="1"/>
</dbReference>
<dbReference type="Gene3D" id="2.40.30.10">
    <property type="entry name" value="Translation factors"/>
    <property type="match status" value="1"/>
</dbReference>
<dbReference type="Gene3D" id="3.10.20.30">
    <property type="match status" value="1"/>
</dbReference>
<dbReference type="AlphaFoldDB" id="A0A4V6NAY2"/>
<dbReference type="GO" id="GO:0016491">
    <property type="term" value="F:oxidoreductase activity"/>
    <property type="evidence" value="ECO:0007669"/>
    <property type="project" value="UniProtKB-KW"/>
</dbReference>
<evidence type="ECO:0000256" key="5">
    <source>
        <dbReference type="ARBA" id="ARBA00022827"/>
    </source>
</evidence>
<dbReference type="SUPFAM" id="SSF54292">
    <property type="entry name" value="2Fe-2S ferredoxin-like"/>
    <property type="match status" value="1"/>
</dbReference>
<evidence type="ECO:0000256" key="2">
    <source>
        <dbReference type="ARBA" id="ARBA00022630"/>
    </source>
</evidence>
<dbReference type="GO" id="GO:0046872">
    <property type="term" value="F:metal ion binding"/>
    <property type="evidence" value="ECO:0007669"/>
    <property type="project" value="UniProtKB-KW"/>
</dbReference>
<dbReference type="RefSeq" id="WP_131449952.1">
    <property type="nucleotide sequence ID" value="NZ_SJZI01000046.1"/>
</dbReference>
<keyword evidence="3" id="KW-0001">2Fe-2S</keyword>
<protein>
    <submittedName>
        <fullName evidence="11">Iron-sulfur cluster-binding domain-containing protein</fullName>
    </submittedName>
</protein>
<dbReference type="EMBL" id="SJZI01000046">
    <property type="protein sequence ID" value="TCJ13296.1"/>
    <property type="molecule type" value="Genomic_DNA"/>
</dbReference>
<accession>A0A4V6NAY2</accession>
<name>A0A4V6NAY2_9BACT</name>
<evidence type="ECO:0000256" key="7">
    <source>
        <dbReference type="ARBA" id="ARBA00023004"/>
    </source>
</evidence>